<keyword evidence="5" id="KW-0156">Chromatin regulator</keyword>
<comment type="caution">
    <text evidence="16">The sequence shown here is derived from an EMBL/GenBank/DDBJ whole genome shotgun (WGS) entry which is preliminary data.</text>
</comment>
<dbReference type="InterPro" id="IPR018359">
    <property type="entry name" value="Bromodomain_CS"/>
</dbReference>
<keyword evidence="8" id="KW-0010">Activator</keyword>
<feature type="region of interest" description="Disordered" evidence="13">
    <location>
        <begin position="134"/>
        <end position="185"/>
    </location>
</feature>
<evidence type="ECO:0000256" key="2">
    <source>
        <dbReference type="ARBA" id="ARBA00008607"/>
    </source>
</evidence>
<dbReference type="STRING" id="1348612.A0A397H3T3"/>
<evidence type="ECO:0000256" key="7">
    <source>
        <dbReference type="ARBA" id="ARBA00023117"/>
    </source>
</evidence>
<dbReference type="Gene3D" id="1.20.920.10">
    <property type="entry name" value="Bromodomain-like"/>
    <property type="match status" value="1"/>
</dbReference>
<feature type="compositionally biased region" description="Low complexity" evidence="13">
    <location>
        <begin position="176"/>
        <end position="185"/>
    </location>
</feature>
<dbReference type="PRINTS" id="PR00503">
    <property type="entry name" value="BROMODOMAIN"/>
</dbReference>
<dbReference type="InterPro" id="IPR000182">
    <property type="entry name" value="GNAT_dom"/>
</dbReference>
<evidence type="ECO:0000256" key="13">
    <source>
        <dbReference type="SAM" id="MobiDB-lite"/>
    </source>
</evidence>
<sequence>MSIIDQQPTHISVESSTNNNNNNNNNNNLRDILIKIARIMPCTAKSSNFSQERCSCTGWQQDTLNTEFCICHHKINSHADISKVSRDDIKKLFDYTVKIDEHLTKHGKTLDSEYEDFYIISLRAEMTKIMDPLQKSLNNNNNHNNSNNNNHNNSNNHINSNNNYHNNNNHHHHHNNNSSSSSNNNSLEGGYKFRLLKNDGTRDNLALLTGIKVLFTTALPHMPANYITRVVYDYNHYSLAIVKEPSKIVGGICYRPFFEKRFIEIVFFAIDSDQQVKGFGSKLMNYFKDYIKENYNIYDFMVYADDLAIGFFKKHGFTKDITLDQERWGGYIKDYTGATLMQCTLIPKVKYNQIRQILEKQKRAVREKLAKTNKPPKIYKGLTCFQNGVKYIDPMLVPGIKESGWTPQLDQRAKNTKHKAHYNIMLDVLKQLKNKHISMPFREPVNPNEVSDYYDIIKDPMDLSTVLKRVENDRYQSLSEFAVDVQKIWDNARTYNKSDTIFYKSAGELEAIFREIMFLNGVRY</sequence>
<evidence type="ECO:0000256" key="9">
    <source>
        <dbReference type="ARBA" id="ARBA00023163"/>
    </source>
</evidence>
<comment type="subcellular location">
    <subcellularLocation>
        <location evidence="1">Nucleus</location>
    </subcellularLocation>
</comment>
<accession>A0A397H3T3</accession>
<dbReference type="PROSITE" id="PS51186">
    <property type="entry name" value="GNAT"/>
    <property type="match status" value="1"/>
</dbReference>
<keyword evidence="10" id="KW-0539">Nucleus</keyword>
<dbReference type="EC" id="2.3.1.48" evidence="3"/>
<dbReference type="AlphaFoldDB" id="A0A397H3T3"/>
<feature type="compositionally biased region" description="Polar residues" evidence="13">
    <location>
        <begin position="1"/>
        <end position="17"/>
    </location>
</feature>
<name>A0A397H3T3_9GLOM</name>
<evidence type="ECO:0000256" key="3">
    <source>
        <dbReference type="ARBA" id="ARBA00013184"/>
    </source>
</evidence>
<evidence type="ECO:0000256" key="6">
    <source>
        <dbReference type="ARBA" id="ARBA00023015"/>
    </source>
</evidence>
<dbReference type="GO" id="GO:0045944">
    <property type="term" value="P:positive regulation of transcription by RNA polymerase II"/>
    <property type="evidence" value="ECO:0007669"/>
    <property type="project" value="TreeGrafter"/>
</dbReference>
<protein>
    <recommendedName>
        <fullName evidence="3">histone acetyltransferase</fullName>
        <ecNumber evidence="3">2.3.1.48</ecNumber>
    </recommendedName>
</protein>
<dbReference type="PROSITE" id="PS00633">
    <property type="entry name" value="BROMODOMAIN_1"/>
    <property type="match status" value="1"/>
</dbReference>
<evidence type="ECO:0000259" key="14">
    <source>
        <dbReference type="PROSITE" id="PS50014"/>
    </source>
</evidence>
<keyword evidence="4" id="KW-0808">Transferase</keyword>
<organism evidence="16 17">
    <name type="scientific">Diversispora epigaea</name>
    <dbReference type="NCBI Taxonomy" id="1348612"/>
    <lineage>
        <taxon>Eukaryota</taxon>
        <taxon>Fungi</taxon>
        <taxon>Fungi incertae sedis</taxon>
        <taxon>Mucoromycota</taxon>
        <taxon>Glomeromycotina</taxon>
        <taxon>Glomeromycetes</taxon>
        <taxon>Diversisporales</taxon>
        <taxon>Diversisporaceae</taxon>
        <taxon>Diversispora</taxon>
    </lineage>
</organism>
<evidence type="ECO:0000256" key="1">
    <source>
        <dbReference type="ARBA" id="ARBA00004123"/>
    </source>
</evidence>
<evidence type="ECO:0000259" key="15">
    <source>
        <dbReference type="PROSITE" id="PS51186"/>
    </source>
</evidence>
<dbReference type="PANTHER" id="PTHR45750:SF3">
    <property type="entry name" value="HISTONE ACETYLTRANSFERASE"/>
    <property type="match status" value="1"/>
</dbReference>
<dbReference type="EMBL" id="PQFF01000361">
    <property type="protein sequence ID" value="RHZ56083.1"/>
    <property type="molecule type" value="Genomic_DNA"/>
</dbReference>
<dbReference type="GO" id="GO:0005634">
    <property type="term" value="C:nucleus"/>
    <property type="evidence" value="ECO:0007669"/>
    <property type="project" value="UniProtKB-SubCell"/>
</dbReference>
<dbReference type="Proteomes" id="UP000266861">
    <property type="component" value="Unassembled WGS sequence"/>
</dbReference>
<keyword evidence="11" id="KW-0012">Acyltransferase</keyword>
<proteinExistence type="inferred from homology"/>
<feature type="compositionally biased region" description="Low complexity" evidence="13">
    <location>
        <begin position="138"/>
        <end position="167"/>
    </location>
</feature>
<dbReference type="GO" id="GO:0000123">
    <property type="term" value="C:histone acetyltransferase complex"/>
    <property type="evidence" value="ECO:0007669"/>
    <property type="project" value="TreeGrafter"/>
</dbReference>
<dbReference type="CDD" id="cd04301">
    <property type="entry name" value="NAT_SF"/>
    <property type="match status" value="1"/>
</dbReference>
<evidence type="ECO:0000256" key="10">
    <source>
        <dbReference type="ARBA" id="ARBA00023242"/>
    </source>
</evidence>
<evidence type="ECO:0000256" key="8">
    <source>
        <dbReference type="ARBA" id="ARBA00023159"/>
    </source>
</evidence>
<feature type="region of interest" description="Disordered" evidence="13">
    <location>
        <begin position="1"/>
        <end position="26"/>
    </location>
</feature>
<keyword evidence="7 12" id="KW-0103">Bromodomain</keyword>
<dbReference type="InterPro" id="IPR037800">
    <property type="entry name" value="GCN5"/>
</dbReference>
<keyword evidence="9" id="KW-0804">Transcription</keyword>
<dbReference type="Gene3D" id="3.40.630.30">
    <property type="match status" value="1"/>
</dbReference>
<evidence type="ECO:0000256" key="11">
    <source>
        <dbReference type="ARBA" id="ARBA00023315"/>
    </source>
</evidence>
<evidence type="ECO:0000313" key="17">
    <source>
        <dbReference type="Proteomes" id="UP000266861"/>
    </source>
</evidence>
<dbReference type="PANTHER" id="PTHR45750">
    <property type="entry name" value="GH11602P"/>
    <property type="match status" value="1"/>
</dbReference>
<dbReference type="PROSITE" id="PS50014">
    <property type="entry name" value="BROMODOMAIN_2"/>
    <property type="match status" value="1"/>
</dbReference>
<gene>
    <name evidence="16" type="ORF">Glove_406g54</name>
</gene>
<evidence type="ECO:0000256" key="12">
    <source>
        <dbReference type="PROSITE-ProRule" id="PRU00035"/>
    </source>
</evidence>
<dbReference type="InterPro" id="IPR001487">
    <property type="entry name" value="Bromodomain"/>
</dbReference>
<evidence type="ECO:0000256" key="5">
    <source>
        <dbReference type="ARBA" id="ARBA00022853"/>
    </source>
</evidence>
<dbReference type="Pfam" id="PF00439">
    <property type="entry name" value="Bromodomain"/>
    <property type="match status" value="1"/>
</dbReference>
<dbReference type="GO" id="GO:0010484">
    <property type="term" value="F:histone H3 acetyltransferase activity"/>
    <property type="evidence" value="ECO:0007669"/>
    <property type="project" value="TreeGrafter"/>
</dbReference>
<feature type="domain" description="N-acetyltransferase" evidence="15">
    <location>
        <begin position="191"/>
        <end position="346"/>
    </location>
</feature>
<dbReference type="InterPro" id="IPR036427">
    <property type="entry name" value="Bromodomain-like_sf"/>
</dbReference>
<feature type="domain" description="Bromo" evidence="14">
    <location>
        <begin position="433"/>
        <end position="503"/>
    </location>
</feature>
<dbReference type="InterPro" id="IPR016181">
    <property type="entry name" value="Acyl_CoA_acyltransferase"/>
</dbReference>
<dbReference type="SMART" id="SM00297">
    <property type="entry name" value="BROMO"/>
    <property type="match status" value="1"/>
</dbReference>
<dbReference type="Pfam" id="PF00583">
    <property type="entry name" value="Acetyltransf_1"/>
    <property type="match status" value="1"/>
</dbReference>
<dbReference type="SUPFAM" id="SSF47370">
    <property type="entry name" value="Bromodomain"/>
    <property type="match status" value="1"/>
</dbReference>
<evidence type="ECO:0000313" key="16">
    <source>
        <dbReference type="EMBL" id="RHZ56083.1"/>
    </source>
</evidence>
<dbReference type="OrthoDB" id="1937912at2759"/>
<reference evidence="16 17" key="1">
    <citation type="submission" date="2018-08" db="EMBL/GenBank/DDBJ databases">
        <title>Genome and evolution of the arbuscular mycorrhizal fungus Diversispora epigaea (formerly Glomus versiforme) and its bacterial endosymbionts.</title>
        <authorList>
            <person name="Sun X."/>
            <person name="Fei Z."/>
            <person name="Harrison M."/>
        </authorList>
    </citation>
    <scope>NUCLEOTIDE SEQUENCE [LARGE SCALE GENOMIC DNA]</scope>
    <source>
        <strain evidence="16 17">IT104</strain>
    </source>
</reference>
<keyword evidence="6" id="KW-0805">Transcription regulation</keyword>
<evidence type="ECO:0000256" key="4">
    <source>
        <dbReference type="ARBA" id="ARBA00022679"/>
    </source>
</evidence>
<keyword evidence="17" id="KW-1185">Reference proteome</keyword>
<dbReference type="SUPFAM" id="SSF55729">
    <property type="entry name" value="Acyl-CoA N-acyltransferases (Nat)"/>
    <property type="match status" value="1"/>
</dbReference>
<comment type="similarity">
    <text evidence="2">Belongs to the acetyltransferase family. GCN5 subfamily.</text>
</comment>